<evidence type="ECO:0000256" key="5">
    <source>
        <dbReference type="ARBA" id="ARBA00022884"/>
    </source>
</evidence>
<evidence type="ECO:0000256" key="7">
    <source>
        <dbReference type="ARBA" id="ARBA00023242"/>
    </source>
</evidence>
<evidence type="ECO:0000256" key="2">
    <source>
        <dbReference type="ARBA" id="ARBA00006850"/>
    </source>
</evidence>
<keyword evidence="8 9" id="KW-0687">Ribonucleoprotein</keyword>
<dbReference type="InterPro" id="IPR001163">
    <property type="entry name" value="Sm_dom_euk/arc"/>
</dbReference>
<comment type="function">
    <text evidence="9">Plays role in pre-mRNA splicing as component of the U4/U6-U5 tri-snRNP complex that is involved in spliceosome assembly, and as component of the precatalytic spliceosome (spliceosome B complex). The heptameric LSM2-8 complex binds specifically to the 3'-terminal U-tract of U6 snRNA.</text>
</comment>
<keyword evidence="12" id="KW-1185">Reference proteome</keyword>
<dbReference type="STRING" id="45286.A0A109UWA4"/>
<dbReference type="Pfam" id="PF01423">
    <property type="entry name" value="LSM"/>
    <property type="match status" value="1"/>
</dbReference>
<comment type="subunit">
    <text evidence="9">LSm subunits form a heteromer with a doughnut shape.</text>
</comment>
<dbReference type="Gene3D" id="2.30.30.100">
    <property type="match status" value="1"/>
</dbReference>
<keyword evidence="6 9" id="KW-0508">mRNA splicing</keyword>
<keyword evidence="4 9" id="KW-0747">Spliceosome</keyword>
<evidence type="ECO:0000313" key="11">
    <source>
        <dbReference type="EMBL" id="AMD18668.1"/>
    </source>
</evidence>
<dbReference type="InterPro" id="IPR044642">
    <property type="entry name" value="PTHR15588"/>
</dbReference>
<accession>A0A109UWA4</accession>
<dbReference type="GeneID" id="28721817"/>
<keyword evidence="7 9" id="KW-0539">Nucleus</keyword>
<dbReference type="GO" id="GO:0000398">
    <property type="term" value="P:mRNA splicing, via spliceosome"/>
    <property type="evidence" value="ECO:0007669"/>
    <property type="project" value="UniProtKB-UniRule"/>
</dbReference>
<sequence>MSPLLKDYLNQRVVIITTDGQCLLATLSGFDKSINLLLSDVKERFTQSSIAGAYVLQGSQVVCCGPFEDSGSDSTEEVAQLQNTKNIVDREHEIWKEVWRTEHGDAL</sequence>
<dbReference type="InterPro" id="IPR034103">
    <property type="entry name" value="Lsm8"/>
</dbReference>
<feature type="domain" description="Sm" evidence="10">
    <location>
        <begin position="1"/>
        <end position="70"/>
    </location>
</feature>
<comment type="similarity">
    <text evidence="2 9">Belongs to the snRNP Sm proteins family.</text>
</comment>
<dbReference type="InterPro" id="IPR047575">
    <property type="entry name" value="Sm"/>
</dbReference>
<name>A0A109UWA4_9SACH</name>
<evidence type="ECO:0000256" key="4">
    <source>
        <dbReference type="ARBA" id="ARBA00022728"/>
    </source>
</evidence>
<keyword evidence="5 9" id="KW-0694">RNA-binding</keyword>
<keyword evidence="3 9" id="KW-0507">mRNA processing</keyword>
<dbReference type="EMBL" id="CP014242">
    <property type="protein sequence ID" value="AMD18668.1"/>
    <property type="molecule type" value="Genomic_DNA"/>
</dbReference>
<dbReference type="InterPro" id="IPR010920">
    <property type="entry name" value="LSM_dom_sf"/>
</dbReference>
<organism evidence="11 12">
    <name type="scientific">Eremothecium sinecaudum</name>
    <dbReference type="NCBI Taxonomy" id="45286"/>
    <lineage>
        <taxon>Eukaryota</taxon>
        <taxon>Fungi</taxon>
        <taxon>Dikarya</taxon>
        <taxon>Ascomycota</taxon>
        <taxon>Saccharomycotina</taxon>
        <taxon>Saccharomycetes</taxon>
        <taxon>Saccharomycetales</taxon>
        <taxon>Saccharomycetaceae</taxon>
        <taxon>Eremothecium</taxon>
    </lineage>
</organism>
<evidence type="ECO:0000256" key="8">
    <source>
        <dbReference type="ARBA" id="ARBA00023274"/>
    </source>
</evidence>
<dbReference type="Proteomes" id="UP000243052">
    <property type="component" value="Chromosome ii"/>
</dbReference>
<evidence type="ECO:0000313" key="12">
    <source>
        <dbReference type="Proteomes" id="UP000243052"/>
    </source>
</evidence>
<dbReference type="SMART" id="SM00651">
    <property type="entry name" value="Sm"/>
    <property type="match status" value="1"/>
</dbReference>
<proteinExistence type="inferred from homology"/>
<dbReference type="GO" id="GO:0003729">
    <property type="term" value="F:mRNA binding"/>
    <property type="evidence" value="ECO:0007669"/>
    <property type="project" value="TreeGrafter"/>
</dbReference>
<protein>
    <recommendedName>
        <fullName evidence="9">LSM2-LSM8 complex subunit LSM8</fullName>
    </recommendedName>
</protein>
<evidence type="ECO:0000256" key="3">
    <source>
        <dbReference type="ARBA" id="ARBA00022664"/>
    </source>
</evidence>
<evidence type="ECO:0000259" key="10">
    <source>
        <dbReference type="PROSITE" id="PS52002"/>
    </source>
</evidence>
<dbReference type="GO" id="GO:0005688">
    <property type="term" value="C:U6 snRNP"/>
    <property type="evidence" value="ECO:0007669"/>
    <property type="project" value="UniProtKB-UniRule"/>
</dbReference>
<evidence type="ECO:0000256" key="1">
    <source>
        <dbReference type="ARBA" id="ARBA00004123"/>
    </source>
</evidence>
<evidence type="ECO:0000256" key="9">
    <source>
        <dbReference type="RuleBase" id="RU365048"/>
    </source>
</evidence>
<dbReference type="RefSeq" id="XP_017985664.1">
    <property type="nucleotide sequence ID" value="XM_018130240.1"/>
</dbReference>
<dbReference type="GO" id="GO:0046540">
    <property type="term" value="C:U4/U6 x U5 tri-snRNP complex"/>
    <property type="evidence" value="ECO:0007669"/>
    <property type="project" value="UniProtKB-UniRule"/>
</dbReference>
<evidence type="ECO:0000256" key="6">
    <source>
        <dbReference type="ARBA" id="ARBA00023187"/>
    </source>
</evidence>
<dbReference type="PANTHER" id="PTHR15588:SF9">
    <property type="entry name" value="U6 SNRNA-ASSOCIATED SM-LIKE PROTEIN LSM8"/>
    <property type="match status" value="1"/>
</dbReference>
<dbReference type="PANTHER" id="PTHR15588">
    <property type="entry name" value="LSM1"/>
    <property type="match status" value="1"/>
</dbReference>
<dbReference type="PROSITE" id="PS52002">
    <property type="entry name" value="SM"/>
    <property type="match status" value="1"/>
</dbReference>
<dbReference type="CDD" id="cd01727">
    <property type="entry name" value="LSm8"/>
    <property type="match status" value="1"/>
</dbReference>
<comment type="subcellular location">
    <subcellularLocation>
        <location evidence="1 9">Nucleus</location>
    </subcellularLocation>
</comment>
<gene>
    <name evidence="9" type="primary">LSM8</name>
    <name evidence="11" type="ORF">AW171_hschr2180</name>
</gene>
<reference evidence="11 12" key="1">
    <citation type="submission" date="2016-01" db="EMBL/GenBank/DDBJ databases">
        <title>Genome sequence of the yeast Holleya sinecauda.</title>
        <authorList>
            <person name="Dietrich F.S."/>
        </authorList>
    </citation>
    <scope>NUCLEOTIDE SEQUENCE [LARGE SCALE GENOMIC DNA]</scope>
    <source>
        <strain evidence="11 12">ATCC 58844</strain>
    </source>
</reference>
<dbReference type="OrthoDB" id="422364at2759"/>
<dbReference type="GO" id="GO:0071011">
    <property type="term" value="C:precatalytic spliceosome"/>
    <property type="evidence" value="ECO:0007669"/>
    <property type="project" value="TreeGrafter"/>
</dbReference>
<dbReference type="SUPFAM" id="SSF50182">
    <property type="entry name" value="Sm-like ribonucleoproteins"/>
    <property type="match status" value="1"/>
</dbReference>
<dbReference type="AlphaFoldDB" id="A0A109UWA4"/>